<evidence type="ECO:0000256" key="3">
    <source>
        <dbReference type="ARBA" id="ARBA00023136"/>
    </source>
</evidence>
<feature type="transmembrane region" description="Helical" evidence="4">
    <location>
        <begin position="172"/>
        <end position="190"/>
    </location>
</feature>
<feature type="transmembrane region" description="Helical" evidence="4">
    <location>
        <begin position="99"/>
        <end position="125"/>
    </location>
</feature>
<dbReference type="EMBL" id="MFZV01000011">
    <property type="protein sequence ID" value="OGK31305.1"/>
    <property type="molecule type" value="Genomic_DNA"/>
</dbReference>
<feature type="transmembrane region" description="Helical" evidence="4">
    <location>
        <begin position="376"/>
        <end position="400"/>
    </location>
</feature>
<accession>A0A1F7HJN6</accession>
<feature type="transmembrane region" description="Helical" evidence="4">
    <location>
        <begin position="45"/>
        <end position="66"/>
    </location>
</feature>
<evidence type="ECO:0000256" key="2">
    <source>
        <dbReference type="ARBA" id="ARBA00022989"/>
    </source>
</evidence>
<evidence type="ECO:0000313" key="7">
    <source>
        <dbReference type="Proteomes" id="UP000177199"/>
    </source>
</evidence>
<dbReference type="PROSITE" id="PS50850">
    <property type="entry name" value="MFS"/>
    <property type="match status" value="1"/>
</dbReference>
<dbReference type="InterPro" id="IPR020846">
    <property type="entry name" value="MFS_dom"/>
</dbReference>
<keyword evidence="3 4" id="KW-0472">Membrane</keyword>
<feature type="transmembrane region" description="Helical" evidence="4">
    <location>
        <begin position="258"/>
        <end position="279"/>
    </location>
</feature>
<feature type="transmembrane region" description="Helical" evidence="4">
    <location>
        <begin position="351"/>
        <end position="370"/>
    </location>
</feature>
<proteinExistence type="predicted"/>
<name>A0A1F7HJN6_9BACT</name>
<evidence type="ECO:0000259" key="5">
    <source>
        <dbReference type="PROSITE" id="PS50850"/>
    </source>
</evidence>
<gene>
    <name evidence="6" type="ORF">A3F29_00880</name>
</gene>
<feature type="transmembrane region" description="Helical" evidence="4">
    <location>
        <begin position="75"/>
        <end position="93"/>
    </location>
</feature>
<dbReference type="SUPFAM" id="SSF103473">
    <property type="entry name" value="MFS general substrate transporter"/>
    <property type="match status" value="1"/>
</dbReference>
<sequence>MLKEPRSIQSVYLYLILGNTLAASFIWGINTLFLLDAGLTNFQAFAANAFFTLGQVIFEIPTGIVADTFGRRKSYLLGALTLGVSTLLYLYMWQIKGPFWGWAASSMLLGLGFTFFSGALEAWLVDALDATGFKGSLDGVFAKGQIVGGSAMLIGSIAGGVIAQFTNLGVPYILRALILGINFATAFFLMKDLGFTPERSPHPLNDMKKIFGNSIEYGLKNPPVRWLMIAAPFTIGVSFYIFYALQPFLLQLYGDSKAYAIAGLAAALAASAQIAGGFTTTFIRKLFSTRTSALFLGIFFTGLVLIAVGLVNSFWLALILIFIWGLIFAALSPMRQTYLNGIIPSRQRATVLSFDNLMGSSGGIFIQPALGRAADLWSYSTSYVFAAFIQLAALPFVYLAKKQKAKSDEIKKD</sequence>
<evidence type="ECO:0000256" key="1">
    <source>
        <dbReference type="ARBA" id="ARBA00022692"/>
    </source>
</evidence>
<dbReference type="InterPro" id="IPR053160">
    <property type="entry name" value="MFS_DHA3_Transporter"/>
</dbReference>
<feature type="transmembrane region" description="Helical" evidence="4">
    <location>
        <begin position="226"/>
        <end position="246"/>
    </location>
</feature>
<dbReference type="InterPro" id="IPR036259">
    <property type="entry name" value="MFS_trans_sf"/>
</dbReference>
<reference evidence="6 7" key="1">
    <citation type="journal article" date="2016" name="Nat. Commun.">
        <title>Thousands of microbial genomes shed light on interconnected biogeochemical processes in an aquifer system.</title>
        <authorList>
            <person name="Anantharaman K."/>
            <person name="Brown C.T."/>
            <person name="Hug L.A."/>
            <person name="Sharon I."/>
            <person name="Castelle C.J."/>
            <person name="Probst A.J."/>
            <person name="Thomas B.C."/>
            <person name="Singh A."/>
            <person name="Wilkins M.J."/>
            <person name="Karaoz U."/>
            <person name="Brodie E.L."/>
            <person name="Williams K.H."/>
            <person name="Hubbard S.S."/>
            <person name="Banfield J.F."/>
        </authorList>
    </citation>
    <scope>NUCLEOTIDE SEQUENCE [LARGE SCALE GENOMIC DNA]</scope>
</reference>
<dbReference type="PANTHER" id="PTHR23530">
    <property type="entry name" value="TRANSPORT PROTEIN-RELATED"/>
    <property type="match status" value="1"/>
</dbReference>
<feature type="transmembrane region" description="Helical" evidence="4">
    <location>
        <begin position="146"/>
        <end position="166"/>
    </location>
</feature>
<evidence type="ECO:0000313" key="6">
    <source>
        <dbReference type="EMBL" id="OGK31305.1"/>
    </source>
</evidence>
<feature type="transmembrane region" description="Helical" evidence="4">
    <location>
        <begin position="291"/>
        <end position="308"/>
    </location>
</feature>
<dbReference type="PANTHER" id="PTHR23530:SF1">
    <property type="entry name" value="PERMEASE, MAJOR FACILITATOR SUPERFAMILY-RELATED"/>
    <property type="match status" value="1"/>
</dbReference>
<dbReference type="GO" id="GO:0022857">
    <property type="term" value="F:transmembrane transporter activity"/>
    <property type="evidence" value="ECO:0007669"/>
    <property type="project" value="InterPro"/>
</dbReference>
<dbReference type="Proteomes" id="UP000177199">
    <property type="component" value="Unassembled WGS sequence"/>
</dbReference>
<protein>
    <submittedName>
        <fullName evidence="6">MFS transporter</fullName>
    </submittedName>
</protein>
<feature type="domain" description="Major facilitator superfamily (MFS) profile" evidence="5">
    <location>
        <begin position="1"/>
        <end position="404"/>
    </location>
</feature>
<keyword evidence="1 4" id="KW-0812">Transmembrane</keyword>
<dbReference type="Pfam" id="PF07690">
    <property type="entry name" value="MFS_1"/>
    <property type="match status" value="1"/>
</dbReference>
<dbReference type="AlphaFoldDB" id="A0A1F7HJN6"/>
<feature type="transmembrane region" description="Helical" evidence="4">
    <location>
        <begin position="12"/>
        <end position="33"/>
    </location>
</feature>
<feature type="transmembrane region" description="Helical" evidence="4">
    <location>
        <begin position="314"/>
        <end position="331"/>
    </location>
</feature>
<dbReference type="InterPro" id="IPR011701">
    <property type="entry name" value="MFS"/>
</dbReference>
<organism evidence="6 7">
    <name type="scientific">Candidatus Roizmanbacteria bacterium RIFCSPHIGHO2_12_FULL_33_9</name>
    <dbReference type="NCBI Taxonomy" id="1802045"/>
    <lineage>
        <taxon>Bacteria</taxon>
        <taxon>Candidatus Roizmaniibacteriota</taxon>
    </lineage>
</organism>
<dbReference type="Gene3D" id="1.20.1250.20">
    <property type="entry name" value="MFS general substrate transporter like domains"/>
    <property type="match status" value="1"/>
</dbReference>
<keyword evidence="2 4" id="KW-1133">Transmembrane helix</keyword>
<comment type="caution">
    <text evidence="6">The sequence shown here is derived from an EMBL/GenBank/DDBJ whole genome shotgun (WGS) entry which is preliminary data.</text>
</comment>
<evidence type="ECO:0000256" key="4">
    <source>
        <dbReference type="SAM" id="Phobius"/>
    </source>
</evidence>